<proteinExistence type="predicted"/>
<keyword evidence="1" id="KW-1133">Transmembrane helix</keyword>
<dbReference type="RefSeq" id="WP_377742408.1">
    <property type="nucleotide sequence ID" value="NZ_JBHRXJ010000002.1"/>
</dbReference>
<feature type="transmembrane region" description="Helical" evidence="1">
    <location>
        <begin position="15"/>
        <end position="37"/>
    </location>
</feature>
<evidence type="ECO:0000313" key="3">
    <source>
        <dbReference type="Proteomes" id="UP001595721"/>
    </source>
</evidence>
<dbReference type="EMBL" id="JBHRXJ010000002">
    <property type="protein sequence ID" value="MFC3527029.1"/>
    <property type="molecule type" value="Genomic_DNA"/>
</dbReference>
<protein>
    <submittedName>
        <fullName evidence="2">Uncharacterized protein</fullName>
    </submittedName>
</protein>
<evidence type="ECO:0000256" key="1">
    <source>
        <dbReference type="SAM" id="Phobius"/>
    </source>
</evidence>
<sequence>MLLESAGPGANDGHAAVVLALLAWRCGVAPMMGGLYLRRPEEARAAPIA</sequence>
<evidence type="ECO:0000313" key="2">
    <source>
        <dbReference type="EMBL" id="MFC3527029.1"/>
    </source>
</evidence>
<accession>A0ABV7QYK7</accession>
<keyword evidence="1" id="KW-0472">Membrane</keyword>
<gene>
    <name evidence="2" type="ORF">ACFOMH_02510</name>
</gene>
<organism evidence="2 3">
    <name type="scientific">Paracoccus mangrovi</name>
    <dbReference type="NCBI Taxonomy" id="1715645"/>
    <lineage>
        <taxon>Bacteria</taxon>
        <taxon>Pseudomonadati</taxon>
        <taxon>Pseudomonadota</taxon>
        <taxon>Alphaproteobacteria</taxon>
        <taxon>Rhodobacterales</taxon>
        <taxon>Paracoccaceae</taxon>
        <taxon>Paracoccus</taxon>
    </lineage>
</organism>
<keyword evidence="3" id="KW-1185">Reference proteome</keyword>
<name>A0ABV7QYK7_9RHOB</name>
<comment type="caution">
    <text evidence="2">The sequence shown here is derived from an EMBL/GenBank/DDBJ whole genome shotgun (WGS) entry which is preliminary data.</text>
</comment>
<dbReference type="Proteomes" id="UP001595721">
    <property type="component" value="Unassembled WGS sequence"/>
</dbReference>
<reference evidence="3" key="1">
    <citation type="journal article" date="2019" name="Int. J. Syst. Evol. Microbiol.">
        <title>The Global Catalogue of Microorganisms (GCM) 10K type strain sequencing project: providing services to taxonomists for standard genome sequencing and annotation.</title>
        <authorList>
            <consortium name="The Broad Institute Genomics Platform"/>
            <consortium name="The Broad Institute Genome Sequencing Center for Infectious Disease"/>
            <person name="Wu L."/>
            <person name="Ma J."/>
        </authorList>
    </citation>
    <scope>NUCLEOTIDE SEQUENCE [LARGE SCALE GENOMIC DNA]</scope>
    <source>
        <strain evidence="3">KCTC 42899</strain>
    </source>
</reference>
<keyword evidence="1" id="KW-0812">Transmembrane</keyword>